<sequence length="208" mass="23639">MDAGLAMERITSVGALSFWLQNMERHRQGGAWVGGPPFRLESTPLRGTVLFMEAQKQLPIPVRPIRAGTPKALDTKADARTKPVQGSQDRPPEFDNPSRDGTLSKVRRRKIERQKERRREKRQHGPLWQGKRDSVKERGYSQAQKEFLAQCHRDWASQTDTRSKKIPLHNLAQLFNDKFGESPLRTESSISSLIGRDAALSTLRSCLQ</sequence>
<gene>
    <name evidence="2" type="ORF">CERZMDRAFT_81880</name>
</gene>
<dbReference type="EMBL" id="ML992665">
    <property type="protein sequence ID" value="KAF2215762.1"/>
    <property type="molecule type" value="Genomic_DNA"/>
</dbReference>
<dbReference type="AlphaFoldDB" id="A0A6A6FQM5"/>
<reference evidence="2" key="1">
    <citation type="journal article" date="2020" name="Stud. Mycol.">
        <title>101 Dothideomycetes genomes: a test case for predicting lifestyles and emergence of pathogens.</title>
        <authorList>
            <person name="Haridas S."/>
            <person name="Albert R."/>
            <person name="Binder M."/>
            <person name="Bloem J."/>
            <person name="Labutti K."/>
            <person name="Salamov A."/>
            <person name="Andreopoulos B."/>
            <person name="Baker S."/>
            <person name="Barry K."/>
            <person name="Bills G."/>
            <person name="Bluhm B."/>
            <person name="Cannon C."/>
            <person name="Castanera R."/>
            <person name="Culley D."/>
            <person name="Daum C."/>
            <person name="Ezra D."/>
            <person name="Gonzalez J."/>
            <person name="Henrissat B."/>
            <person name="Kuo A."/>
            <person name="Liang C."/>
            <person name="Lipzen A."/>
            <person name="Lutzoni F."/>
            <person name="Magnuson J."/>
            <person name="Mondo S."/>
            <person name="Nolan M."/>
            <person name="Ohm R."/>
            <person name="Pangilinan J."/>
            <person name="Park H.-J."/>
            <person name="Ramirez L."/>
            <person name="Alfaro M."/>
            <person name="Sun H."/>
            <person name="Tritt A."/>
            <person name="Yoshinaga Y."/>
            <person name="Zwiers L.-H."/>
            <person name="Turgeon B."/>
            <person name="Goodwin S."/>
            <person name="Spatafora J."/>
            <person name="Crous P."/>
            <person name="Grigoriev I."/>
        </authorList>
    </citation>
    <scope>NUCLEOTIDE SEQUENCE</scope>
    <source>
        <strain evidence="2">SCOH1-5</strain>
    </source>
</reference>
<accession>A0A6A6FQM5</accession>
<evidence type="ECO:0000313" key="2">
    <source>
        <dbReference type="EMBL" id="KAF2215762.1"/>
    </source>
</evidence>
<proteinExistence type="predicted"/>
<keyword evidence="3" id="KW-1185">Reference proteome</keyword>
<dbReference type="OrthoDB" id="3650267at2759"/>
<dbReference type="Proteomes" id="UP000799539">
    <property type="component" value="Unassembled WGS sequence"/>
</dbReference>
<protein>
    <submittedName>
        <fullName evidence="2">Uncharacterized protein</fullName>
    </submittedName>
</protein>
<feature type="compositionally biased region" description="Basic residues" evidence="1">
    <location>
        <begin position="105"/>
        <end position="124"/>
    </location>
</feature>
<evidence type="ECO:0000313" key="3">
    <source>
        <dbReference type="Proteomes" id="UP000799539"/>
    </source>
</evidence>
<feature type="region of interest" description="Disordered" evidence="1">
    <location>
        <begin position="64"/>
        <end position="136"/>
    </location>
</feature>
<organism evidence="2 3">
    <name type="scientific">Cercospora zeae-maydis SCOH1-5</name>
    <dbReference type="NCBI Taxonomy" id="717836"/>
    <lineage>
        <taxon>Eukaryota</taxon>
        <taxon>Fungi</taxon>
        <taxon>Dikarya</taxon>
        <taxon>Ascomycota</taxon>
        <taxon>Pezizomycotina</taxon>
        <taxon>Dothideomycetes</taxon>
        <taxon>Dothideomycetidae</taxon>
        <taxon>Mycosphaerellales</taxon>
        <taxon>Mycosphaerellaceae</taxon>
        <taxon>Cercospora</taxon>
    </lineage>
</organism>
<evidence type="ECO:0000256" key="1">
    <source>
        <dbReference type="SAM" id="MobiDB-lite"/>
    </source>
</evidence>
<name>A0A6A6FQM5_9PEZI</name>